<dbReference type="CDD" id="cd00140">
    <property type="entry name" value="beta_clamp"/>
    <property type="match status" value="1"/>
</dbReference>
<dbReference type="GO" id="GO:0009360">
    <property type="term" value="C:DNA polymerase III complex"/>
    <property type="evidence" value="ECO:0007669"/>
    <property type="project" value="InterPro"/>
</dbReference>
<dbReference type="EMBL" id="FOYL01000004">
    <property type="protein sequence ID" value="SFR15818.1"/>
    <property type="molecule type" value="Genomic_DNA"/>
</dbReference>
<comment type="similarity">
    <text evidence="2">Belongs to the beta sliding clamp family.</text>
</comment>
<dbReference type="SUPFAM" id="SSF55979">
    <property type="entry name" value="DNA clamp"/>
    <property type="match status" value="3"/>
</dbReference>
<sequence>MSGVPASVQNMDLTATTAELAGAAAEVARLLPTRVLDPVLAGLRLKAGMDVEVAGSDQEHGVRLSVNATVHTEGEVLVPAKPLAATLQALDDPQVRLKVEGQRLAIRTPTSRFAIPLLDLAHHPGVPALPALQGHVDAARLRTIAAVAGAASKDDALPIFTGIRIQSDAHKLHFMATDRYRMAYATLPWEQHGQLDLLVPAKAIVEAARQATNQVALHANEDRIGLAWGHNSISTALLAAPFPDDRARRLLEAVIDSTVLVDADALARAVRRATPYGGPHQAVTIQVEDSEIRVKGSDPQQGESEEFVKATVEGDRLTKTFQARYLADALKAFAGRRIELKIQDGLRSTVLTSTPGEDGVELTYLVVPMRSVA</sequence>
<dbReference type="InterPro" id="IPR022634">
    <property type="entry name" value="DNA_polIII_beta_N"/>
</dbReference>
<keyword evidence="6" id="KW-0235">DNA replication</keyword>
<keyword evidence="3" id="KW-0963">Cytoplasm</keyword>
<dbReference type="Proteomes" id="UP000198583">
    <property type="component" value="Unassembled WGS sequence"/>
</dbReference>
<dbReference type="InterPro" id="IPR001001">
    <property type="entry name" value="DNA_polIII_beta"/>
</dbReference>
<reference evidence="13" key="1">
    <citation type="submission" date="2016-10" db="EMBL/GenBank/DDBJ databases">
        <authorList>
            <person name="Varghese N."/>
            <person name="Submissions S."/>
        </authorList>
    </citation>
    <scope>NUCLEOTIDE SEQUENCE [LARGE SCALE GENOMIC DNA]</scope>
    <source>
        <strain evidence="13">DSM 44232</strain>
    </source>
</reference>
<dbReference type="GO" id="GO:0008408">
    <property type="term" value="F:3'-5' exonuclease activity"/>
    <property type="evidence" value="ECO:0007669"/>
    <property type="project" value="InterPro"/>
</dbReference>
<evidence type="ECO:0000256" key="1">
    <source>
        <dbReference type="ARBA" id="ARBA00004496"/>
    </source>
</evidence>
<name>A0A1I6EE65_9PSEU</name>
<evidence type="ECO:0000256" key="3">
    <source>
        <dbReference type="ARBA" id="ARBA00022490"/>
    </source>
</evidence>
<evidence type="ECO:0000259" key="11">
    <source>
        <dbReference type="Pfam" id="PF02768"/>
    </source>
</evidence>
<keyword evidence="5" id="KW-0548">Nucleotidyltransferase</keyword>
<dbReference type="InterPro" id="IPR046938">
    <property type="entry name" value="DNA_clamp_sf"/>
</dbReference>
<dbReference type="STRING" id="84724.SAMN04488564_104243"/>
<evidence type="ECO:0000313" key="13">
    <source>
        <dbReference type="Proteomes" id="UP000198583"/>
    </source>
</evidence>
<dbReference type="Gene3D" id="3.10.150.10">
    <property type="entry name" value="DNA Polymerase III, subunit A, domain 2"/>
    <property type="match status" value="3"/>
</dbReference>
<dbReference type="Pfam" id="PF02767">
    <property type="entry name" value="DNA_pol3_beta_2"/>
    <property type="match status" value="1"/>
</dbReference>
<dbReference type="InterPro" id="IPR022637">
    <property type="entry name" value="DNA_polIII_beta_cen"/>
</dbReference>
<organism evidence="12 13">
    <name type="scientific">Lentzea waywayandensis</name>
    <dbReference type="NCBI Taxonomy" id="84724"/>
    <lineage>
        <taxon>Bacteria</taxon>
        <taxon>Bacillati</taxon>
        <taxon>Actinomycetota</taxon>
        <taxon>Actinomycetes</taxon>
        <taxon>Pseudonocardiales</taxon>
        <taxon>Pseudonocardiaceae</taxon>
        <taxon>Lentzea</taxon>
    </lineage>
</organism>
<feature type="domain" description="DNA polymerase III beta sliding clamp central" evidence="10">
    <location>
        <begin position="142"/>
        <end position="244"/>
    </location>
</feature>
<dbReference type="PANTHER" id="PTHR30478:SF0">
    <property type="entry name" value="BETA SLIDING CLAMP"/>
    <property type="match status" value="1"/>
</dbReference>
<evidence type="ECO:0000256" key="4">
    <source>
        <dbReference type="ARBA" id="ARBA00022679"/>
    </source>
</evidence>
<evidence type="ECO:0000256" key="7">
    <source>
        <dbReference type="ARBA" id="ARBA00022932"/>
    </source>
</evidence>
<feature type="domain" description="DNA polymerase III beta sliding clamp N-terminal" evidence="9">
    <location>
        <begin position="11"/>
        <end position="125"/>
    </location>
</feature>
<evidence type="ECO:0000256" key="2">
    <source>
        <dbReference type="ARBA" id="ARBA00010752"/>
    </source>
</evidence>
<evidence type="ECO:0000256" key="6">
    <source>
        <dbReference type="ARBA" id="ARBA00022705"/>
    </source>
</evidence>
<dbReference type="GO" id="GO:0003887">
    <property type="term" value="F:DNA-directed DNA polymerase activity"/>
    <property type="evidence" value="ECO:0007669"/>
    <property type="project" value="UniProtKB-KW"/>
</dbReference>
<proteinExistence type="inferred from homology"/>
<keyword evidence="13" id="KW-1185">Reference proteome</keyword>
<protein>
    <submittedName>
        <fullName evidence="12">DNA polymerase-3 subunit beta</fullName>
    </submittedName>
</protein>
<comment type="subcellular location">
    <subcellularLocation>
        <location evidence="1">Cytoplasm</location>
    </subcellularLocation>
</comment>
<evidence type="ECO:0000259" key="9">
    <source>
        <dbReference type="Pfam" id="PF00712"/>
    </source>
</evidence>
<dbReference type="GO" id="GO:0005737">
    <property type="term" value="C:cytoplasm"/>
    <property type="evidence" value="ECO:0007669"/>
    <property type="project" value="UniProtKB-SubCell"/>
</dbReference>
<keyword evidence="4" id="KW-0808">Transferase</keyword>
<evidence type="ECO:0000256" key="5">
    <source>
        <dbReference type="ARBA" id="ARBA00022695"/>
    </source>
</evidence>
<dbReference type="AlphaFoldDB" id="A0A1I6EE65"/>
<evidence type="ECO:0000259" key="10">
    <source>
        <dbReference type="Pfam" id="PF02767"/>
    </source>
</evidence>
<keyword evidence="7" id="KW-0239">DNA-directed DNA polymerase</keyword>
<dbReference type="PANTHER" id="PTHR30478">
    <property type="entry name" value="DNA POLYMERASE III SUBUNIT BETA"/>
    <property type="match status" value="1"/>
</dbReference>
<dbReference type="Pfam" id="PF00712">
    <property type="entry name" value="DNA_pol3_beta"/>
    <property type="match status" value="1"/>
</dbReference>
<accession>A0A1I6EE65</accession>
<dbReference type="NCBIfam" id="TIGR00663">
    <property type="entry name" value="dnan"/>
    <property type="match status" value="1"/>
</dbReference>
<evidence type="ECO:0000313" key="12">
    <source>
        <dbReference type="EMBL" id="SFR15818.1"/>
    </source>
</evidence>
<dbReference type="GO" id="GO:0006271">
    <property type="term" value="P:DNA strand elongation involved in DNA replication"/>
    <property type="evidence" value="ECO:0007669"/>
    <property type="project" value="TreeGrafter"/>
</dbReference>
<dbReference type="InterPro" id="IPR022635">
    <property type="entry name" value="DNA_polIII_beta_C"/>
</dbReference>
<feature type="domain" description="DNA polymerase III beta sliding clamp C-terminal" evidence="11">
    <location>
        <begin position="255"/>
        <end position="370"/>
    </location>
</feature>
<dbReference type="SMART" id="SM00480">
    <property type="entry name" value="POL3Bc"/>
    <property type="match status" value="1"/>
</dbReference>
<keyword evidence="8" id="KW-0238">DNA-binding</keyword>
<gene>
    <name evidence="12" type="ORF">SAMN04488564_104243</name>
</gene>
<evidence type="ECO:0000256" key="8">
    <source>
        <dbReference type="ARBA" id="ARBA00023125"/>
    </source>
</evidence>
<dbReference type="GO" id="GO:0003677">
    <property type="term" value="F:DNA binding"/>
    <property type="evidence" value="ECO:0007669"/>
    <property type="project" value="UniProtKB-KW"/>
</dbReference>
<dbReference type="Pfam" id="PF02768">
    <property type="entry name" value="DNA_pol3_beta_3"/>
    <property type="match status" value="1"/>
</dbReference>